<dbReference type="AlphaFoldDB" id="A0A6A5FUQ8"/>
<reference evidence="3 4" key="1">
    <citation type="submission" date="2019-12" db="EMBL/GenBank/DDBJ databases">
        <title>Chromosome-level assembly of the Caenorhabditis remanei genome.</title>
        <authorList>
            <person name="Teterina A.A."/>
            <person name="Willis J.H."/>
            <person name="Phillips P.C."/>
        </authorList>
    </citation>
    <scope>NUCLEOTIDE SEQUENCE [LARGE SCALE GENOMIC DNA]</scope>
    <source>
        <strain evidence="3 4">PX506</strain>
        <tissue evidence="3">Whole organism</tissue>
    </source>
</reference>
<dbReference type="KEGG" id="crq:GCK72_022824"/>
<feature type="transmembrane region" description="Helical" evidence="1">
    <location>
        <begin position="59"/>
        <end position="82"/>
    </location>
</feature>
<dbReference type="GeneID" id="78777574"/>
<keyword evidence="1" id="KW-0472">Membrane</keyword>
<accession>A0A6A5FUQ8</accession>
<gene>
    <name evidence="3" type="ORF">GCK72_022824</name>
</gene>
<dbReference type="RefSeq" id="XP_053578651.1">
    <property type="nucleotide sequence ID" value="XM_053735085.1"/>
</dbReference>
<keyword evidence="1" id="KW-1133">Transmembrane helix</keyword>
<keyword evidence="2" id="KW-0732">Signal</keyword>
<organism evidence="3 4">
    <name type="scientific">Caenorhabditis remanei</name>
    <name type="common">Caenorhabditis vulgaris</name>
    <dbReference type="NCBI Taxonomy" id="31234"/>
    <lineage>
        <taxon>Eukaryota</taxon>
        <taxon>Metazoa</taxon>
        <taxon>Ecdysozoa</taxon>
        <taxon>Nematoda</taxon>
        <taxon>Chromadorea</taxon>
        <taxon>Rhabditida</taxon>
        <taxon>Rhabditina</taxon>
        <taxon>Rhabditomorpha</taxon>
        <taxon>Rhabditoidea</taxon>
        <taxon>Rhabditidae</taxon>
        <taxon>Peloderinae</taxon>
        <taxon>Caenorhabditis</taxon>
    </lineage>
</organism>
<evidence type="ECO:0000256" key="1">
    <source>
        <dbReference type="SAM" id="Phobius"/>
    </source>
</evidence>
<name>A0A6A5FUQ8_CAERE</name>
<keyword evidence="1" id="KW-0812">Transmembrane</keyword>
<dbReference type="EMBL" id="WUAV01000006">
    <property type="protein sequence ID" value="KAF1746370.1"/>
    <property type="molecule type" value="Genomic_DNA"/>
</dbReference>
<dbReference type="Proteomes" id="UP000483820">
    <property type="component" value="Chromosome X"/>
</dbReference>
<sequence length="116" mass="13007">MKLLTTGLIILVLFTVVASYVIVSNKFVTTNGSIALPNNETSLTSNGSRYRTSPDYSTISIAFLFVMATVIWGTVMISMLVYKYYDKELPEKVMSIMILQELKKGDDMETDEEDMA</sequence>
<proteinExistence type="predicted"/>
<evidence type="ECO:0000313" key="3">
    <source>
        <dbReference type="EMBL" id="KAF1746370.1"/>
    </source>
</evidence>
<dbReference type="CTD" id="78777574"/>
<evidence type="ECO:0000313" key="4">
    <source>
        <dbReference type="Proteomes" id="UP000483820"/>
    </source>
</evidence>
<feature type="signal peptide" evidence="2">
    <location>
        <begin position="1"/>
        <end position="19"/>
    </location>
</feature>
<protein>
    <submittedName>
        <fullName evidence="3">Uncharacterized protein</fullName>
    </submittedName>
</protein>
<feature type="chain" id="PRO_5025329373" evidence="2">
    <location>
        <begin position="20"/>
        <end position="116"/>
    </location>
</feature>
<comment type="caution">
    <text evidence="3">The sequence shown here is derived from an EMBL/GenBank/DDBJ whole genome shotgun (WGS) entry which is preliminary data.</text>
</comment>
<evidence type="ECO:0000256" key="2">
    <source>
        <dbReference type="SAM" id="SignalP"/>
    </source>
</evidence>